<dbReference type="RefSeq" id="WP_012383801.1">
    <property type="nucleotide sequence ID" value="NC_010581.1"/>
</dbReference>
<dbReference type="HOGENOM" id="CLU_1881676_0_0_5"/>
<dbReference type="Proteomes" id="UP000001695">
    <property type="component" value="Chromosome"/>
</dbReference>
<accession>B2IH30</accession>
<reference evidence="2" key="1">
    <citation type="submission" date="2008-03" db="EMBL/GenBank/DDBJ databases">
        <title>Complete sequence of chromosome of Beijerinckia indica subsp. indica ATCC 9039.</title>
        <authorList>
            <consortium name="US DOE Joint Genome Institute"/>
            <person name="Copeland A."/>
            <person name="Lucas S."/>
            <person name="Lapidus A."/>
            <person name="Glavina del Rio T."/>
            <person name="Dalin E."/>
            <person name="Tice H."/>
            <person name="Bruce D."/>
            <person name="Goodwin L."/>
            <person name="Pitluck S."/>
            <person name="LaButti K."/>
            <person name="Schmutz J."/>
            <person name="Larimer F."/>
            <person name="Land M."/>
            <person name="Hauser L."/>
            <person name="Kyrpides N."/>
            <person name="Mikhailova N."/>
            <person name="Dunfield P.F."/>
            <person name="Dedysh S.N."/>
            <person name="Liesack W."/>
            <person name="Saw J.H."/>
            <person name="Alam M."/>
            <person name="Chen Y."/>
            <person name="Murrell J.C."/>
            <person name="Richardson P."/>
        </authorList>
    </citation>
    <scope>NUCLEOTIDE SEQUENCE [LARGE SCALE GENOMIC DNA]</scope>
    <source>
        <strain evidence="2">ATCC 9039 / DSM 1715 / NCIMB 8712</strain>
    </source>
</reference>
<organism evidence="1 2">
    <name type="scientific">Beijerinckia indica subsp. indica (strain ATCC 9039 / DSM 1715 / NCIMB 8712)</name>
    <dbReference type="NCBI Taxonomy" id="395963"/>
    <lineage>
        <taxon>Bacteria</taxon>
        <taxon>Pseudomonadati</taxon>
        <taxon>Pseudomonadota</taxon>
        <taxon>Alphaproteobacteria</taxon>
        <taxon>Hyphomicrobiales</taxon>
        <taxon>Beijerinckiaceae</taxon>
        <taxon>Beijerinckia</taxon>
    </lineage>
</organism>
<proteinExistence type="predicted"/>
<sequence length="135" mass="15223">MLERDTFFTDINAVISEFDEQLGPRPAARERLERVQSQARCSARIAAKKRAEAFINNPLLLELIQKDLSRADAQGLIATARKLLATKTARHGRISVGGNTSLINVNALILYGRWMRFVERRLVYLPAPDMITDQS</sequence>
<dbReference type="KEGG" id="bid:Bind_0794"/>
<protein>
    <submittedName>
        <fullName evidence="1">Uncharacterized protein</fullName>
    </submittedName>
</protein>
<dbReference type="OrthoDB" id="8454262at2"/>
<reference evidence="1 2" key="2">
    <citation type="journal article" date="2010" name="J. Bacteriol.">
        <title>Complete genome sequence of Beijerinckia indica subsp. indica.</title>
        <authorList>
            <person name="Tamas I."/>
            <person name="Dedysh S.N."/>
            <person name="Liesack W."/>
            <person name="Stott M.B."/>
            <person name="Alam M."/>
            <person name="Murrell J.C."/>
            <person name="Dunfield P.F."/>
        </authorList>
    </citation>
    <scope>NUCLEOTIDE SEQUENCE [LARGE SCALE GENOMIC DNA]</scope>
    <source>
        <strain evidence="2">ATCC 9039 / DSM 1715 / NCIMB 8712</strain>
    </source>
</reference>
<dbReference type="EMBL" id="CP001016">
    <property type="protein sequence ID" value="ACB94444.1"/>
    <property type="molecule type" value="Genomic_DNA"/>
</dbReference>
<evidence type="ECO:0000313" key="1">
    <source>
        <dbReference type="EMBL" id="ACB94444.1"/>
    </source>
</evidence>
<keyword evidence="2" id="KW-1185">Reference proteome</keyword>
<gene>
    <name evidence="1" type="ordered locus">Bind_0794</name>
</gene>
<evidence type="ECO:0000313" key="2">
    <source>
        <dbReference type="Proteomes" id="UP000001695"/>
    </source>
</evidence>
<dbReference type="AlphaFoldDB" id="B2IH30"/>
<name>B2IH30_BEII9</name>